<reference evidence="10 11" key="1">
    <citation type="journal article" date="2024" name="Proc. Natl. Acad. Sci. U.S.A.">
        <title>The genetic regulatory architecture and epigenomic basis for age-related changes in rattlesnake venom.</title>
        <authorList>
            <person name="Hogan M.P."/>
            <person name="Holding M.L."/>
            <person name="Nystrom G.S."/>
            <person name="Colston T.J."/>
            <person name="Bartlett D.A."/>
            <person name="Mason A.J."/>
            <person name="Ellsworth S.A."/>
            <person name="Rautsaw R.M."/>
            <person name="Lawrence K.C."/>
            <person name="Strickland J.L."/>
            <person name="He B."/>
            <person name="Fraser P."/>
            <person name="Margres M.J."/>
            <person name="Gilbert D.M."/>
            <person name="Gibbs H.L."/>
            <person name="Parkinson C.L."/>
            <person name="Rokyta D.R."/>
        </authorList>
    </citation>
    <scope>NUCLEOTIDE SEQUENCE [LARGE SCALE GENOMIC DNA]</scope>
    <source>
        <strain evidence="10">DRR0105</strain>
    </source>
</reference>
<evidence type="ECO:0000256" key="2">
    <source>
        <dbReference type="ARBA" id="ARBA00009423"/>
    </source>
</evidence>
<dbReference type="Pfam" id="PF05010">
    <property type="entry name" value="TACC_C"/>
    <property type="match status" value="1"/>
</dbReference>
<proteinExistence type="inferred from homology"/>
<dbReference type="AlphaFoldDB" id="A0AAW1BHQ7"/>
<dbReference type="EMBL" id="JAOTOJ010000004">
    <property type="protein sequence ID" value="KAK9401614.1"/>
    <property type="molecule type" value="Genomic_DNA"/>
</dbReference>
<comment type="caution">
    <text evidence="10">The sequence shown here is derived from an EMBL/GenBank/DDBJ whole genome shotgun (WGS) entry which is preliminary data.</text>
</comment>
<dbReference type="GO" id="GO:0007052">
    <property type="term" value="P:mitotic spindle organization"/>
    <property type="evidence" value="ECO:0007669"/>
    <property type="project" value="InterPro"/>
</dbReference>
<evidence type="ECO:0000313" key="10">
    <source>
        <dbReference type="EMBL" id="KAK9401614.1"/>
    </source>
</evidence>
<evidence type="ECO:0000256" key="6">
    <source>
        <dbReference type="ARBA" id="ARBA00023212"/>
    </source>
</evidence>
<dbReference type="Gene3D" id="1.20.5.1700">
    <property type="match status" value="1"/>
</dbReference>
<dbReference type="PANTHER" id="PTHR13924:SF4">
    <property type="entry name" value="TRANSFORMING ACIDIC COILED-COIL-CONTAINING PROTEIN 3"/>
    <property type="match status" value="1"/>
</dbReference>
<dbReference type="Pfam" id="PF25777">
    <property type="entry name" value="Aurora-A_bind_TACC3"/>
    <property type="match status" value="1"/>
</dbReference>
<dbReference type="Proteomes" id="UP001474421">
    <property type="component" value="Unassembled WGS sequence"/>
</dbReference>
<feature type="compositionally biased region" description="Basic and acidic residues" evidence="8">
    <location>
        <begin position="232"/>
        <end position="244"/>
    </location>
</feature>
<evidence type="ECO:0000256" key="5">
    <source>
        <dbReference type="ARBA" id="ARBA00023054"/>
    </source>
</evidence>
<dbReference type="GO" id="GO:0005737">
    <property type="term" value="C:cytoplasm"/>
    <property type="evidence" value="ECO:0007669"/>
    <property type="project" value="TreeGrafter"/>
</dbReference>
<dbReference type="PANTHER" id="PTHR13924">
    <property type="entry name" value="TRANSFORMING ACIDIC COILED-COIL CONTAINING PROTEIN 1/2"/>
    <property type="match status" value="1"/>
</dbReference>
<keyword evidence="3" id="KW-0963">Cytoplasm</keyword>
<keyword evidence="6" id="KW-0206">Cytoskeleton</keyword>
<protein>
    <submittedName>
        <fullName evidence="10">Transforming acidic coiled-coil-containing protein 3</fullName>
    </submittedName>
</protein>
<feature type="region of interest" description="Disordered" evidence="8">
    <location>
        <begin position="190"/>
        <end position="295"/>
    </location>
</feature>
<accession>A0AAW1BHQ7</accession>
<name>A0AAW1BHQ7_CROAD</name>
<organism evidence="10 11">
    <name type="scientific">Crotalus adamanteus</name>
    <name type="common">Eastern diamondback rattlesnake</name>
    <dbReference type="NCBI Taxonomy" id="8729"/>
    <lineage>
        <taxon>Eukaryota</taxon>
        <taxon>Metazoa</taxon>
        <taxon>Chordata</taxon>
        <taxon>Craniata</taxon>
        <taxon>Vertebrata</taxon>
        <taxon>Euteleostomi</taxon>
        <taxon>Lepidosauria</taxon>
        <taxon>Squamata</taxon>
        <taxon>Bifurcata</taxon>
        <taxon>Unidentata</taxon>
        <taxon>Episquamata</taxon>
        <taxon>Toxicofera</taxon>
        <taxon>Serpentes</taxon>
        <taxon>Colubroidea</taxon>
        <taxon>Viperidae</taxon>
        <taxon>Crotalinae</taxon>
        <taxon>Crotalus</taxon>
    </lineage>
</organism>
<evidence type="ECO:0000256" key="4">
    <source>
        <dbReference type="ARBA" id="ARBA00022553"/>
    </source>
</evidence>
<evidence type="ECO:0000259" key="9">
    <source>
        <dbReference type="Pfam" id="PF05010"/>
    </source>
</evidence>
<evidence type="ECO:0000256" key="8">
    <source>
        <dbReference type="SAM" id="MobiDB-lite"/>
    </source>
</evidence>
<evidence type="ECO:0000313" key="11">
    <source>
        <dbReference type="Proteomes" id="UP001474421"/>
    </source>
</evidence>
<comment type="similarity">
    <text evidence="2">Belongs to the TACC family.</text>
</comment>
<keyword evidence="5 7" id="KW-0175">Coiled coil</keyword>
<evidence type="ECO:0000256" key="1">
    <source>
        <dbReference type="ARBA" id="ARBA00004245"/>
    </source>
</evidence>
<feature type="coiled-coil region" evidence="7">
    <location>
        <begin position="488"/>
        <end position="635"/>
    </location>
</feature>
<dbReference type="GO" id="GO:0005856">
    <property type="term" value="C:cytoskeleton"/>
    <property type="evidence" value="ECO:0007669"/>
    <property type="project" value="UniProtKB-SubCell"/>
</dbReference>
<keyword evidence="11" id="KW-1185">Reference proteome</keyword>
<evidence type="ECO:0000256" key="7">
    <source>
        <dbReference type="SAM" id="Coils"/>
    </source>
</evidence>
<dbReference type="GO" id="GO:0007097">
    <property type="term" value="P:nuclear migration"/>
    <property type="evidence" value="ECO:0007669"/>
    <property type="project" value="TreeGrafter"/>
</dbReference>
<sequence>MRMSLHALNGENVGDDIAVENYAMLLTPAETPGRTSILRLSQKENVPPKGVVKPMKVTFQTPLRDPQTRRILTPDKKKRPEISLRAEFTDNLLLTPCTAVRSQPTATPEITSGKKKAQTEGKLLIPDLLDEDLTFPTPFNGAEPFNCSGSLLRFSKGQKLSLLEGFTGAEKQAPECPAPGIEPSDVLKEEADALQTQEQKVPDTPETPGFIPSSPKEIDDRIMTSSQTGAENDARGKPSEETLVKPEATLSEASDQGGVFLNGQLPSGDLVPRALGGRTEAGSESDQLFTENEEFRSPLEVLGTQIDYLEQFGMASLKESVWRKQSLYLKFDPLLRESPKKKGPSPDEGTFPGAALLQDMTSTKTASPEVKAPGQEEKLVDLDFQVFPDPAKTPAQLPANQEALFFPWARPSEAAAEGLNPGRKDTEEDALRKVTLERDATVQSLTAKVQEKQKEALEWKKKHDKIYAEKKEMEKIVAEFEGIIVQVMEDCQSQKELAKKEAQKALDEKQQAVSDLNALETSFSEFFNRFKKQKEAIEGFQKNEETLKKCVEDYLERIKKEEQRYQALKAHAEEKLDQANEEIAQVRSKAQSEVAALDANLRKEQMRVQSLESSIEQKVKENKELTKICEELISKMEKLC</sequence>
<dbReference type="GO" id="GO:0021987">
    <property type="term" value="P:cerebral cortex development"/>
    <property type="evidence" value="ECO:0007669"/>
    <property type="project" value="TreeGrafter"/>
</dbReference>
<feature type="region of interest" description="Disordered" evidence="8">
    <location>
        <begin position="334"/>
        <end position="355"/>
    </location>
</feature>
<gene>
    <name evidence="10" type="ORF">NXF25_009970</name>
</gene>
<keyword evidence="4" id="KW-0597">Phosphoprotein</keyword>
<dbReference type="InterPro" id="IPR039915">
    <property type="entry name" value="TACC"/>
</dbReference>
<dbReference type="InterPro" id="IPR057663">
    <property type="entry name" value="TACC3_Aurora-A_bind"/>
</dbReference>
<comment type="subcellular location">
    <subcellularLocation>
        <location evidence="1">Cytoplasm</location>
        <location evidence="1">Cytoskeleton</location>
    </subcellularLocation>
</comment>
<feature type="domain" description="Transforming acidic coiled-coil-containing protein C-terminal" evidence="9">
    <location>
        <begin position="437"/>
        <end position="633"/>
    </location>
</feature>
<dbReference type="FunFam" id="1.20.5.1700:FF:000001">
    <property type="entry name" value="Transforming acidic coiled-coil-containing protein 1 isoform 2"/>
    <property type="match status" value="1"/>
</dbReference>
<evidence type="ECO:0000256" key="3">
    <source>
        <dbReference type="ARBA" id="ARBA00022490"/>
    </source>
</evidence>
<dbReference type="InterPro" id="IPR007707">
    <property type="entry name" value="TACC_C"/>
</dbReference>